<reference evidence="7" key="2">
    <citation type="submission" date="2020-09" db="EMBL/GenBank/DDBJ databases">
        <authorList>
            <person name="Sun Q."/>
            <person name="Kim S."/>
        </authorList>
    </citation>
    <scope>NUCLEOTIDE SEQUENCE</scope>
    <source>
        <strain evidence="7">KCTC 22169</strain>
    </source>
</reference>
<dbReference type="CDD" id="cd01949">
    <property type="entry name" value="GGDEF"/>
    <property type="match status" value="1"/>
</dbReference>
<keyword evidence="8" id="KW-1185">Reference proteome</keyword>
<evidence type="ECO:0000256" key="1">
    <source>
        <dbReference type="ARBA" id="ARBA00001946"/>
    </source>
</evidence>
<reference evidence="7" key="1">
    <citation type="journal article" date="2014" name="Int. J. Syst. Evol. Microbiol.">
        <title>Complete genome sequence of Corynebacterium casei LMG S-19264T (=DSM 44701T), isolated from a smear-ripened cheese.</title>
        <authorList>
            <consortium name="US DOE Joint Genome Institute (JGI-PGF)"/>
            <person name="Walter F."/>
            <person name="Albersmeier A."/>
            <person name="Kalinowski J."/>
            <person name="Ruckert C."/>
        </authorList>
    </citation>
    <scope>NUCLEOTIDE SEQUENCE</scope>
    <source>
        <strain evidence="7">KCTC 22169</strain>
    </source>
</reference>
<dbReference type="AlphaFoldDB" id="A0A918KL81"/>
<dbReference type="InterPro" id="IPR043128">
    <property type="entry name" value="Rev_trsase/Diguanyl_cyclase"/>
</dbReference>
<dbReference type="FunFam" id="3.30.70.270:FF:000001">
    <property type="entry name" value="Diguanylate cyclase domain protein"/>
    <property type="match status" value="1"/>
</dbReference>
<dbReference type="GO" id="GO:0052621">
    <property type="term" value="F:diguanylate cyclase activity"/>
    <property type="evidence" value="ECO:0007669"/>
    <property type="project" value="UniProtKB-EC"/>
</dbReference>
<gene>
    <name evidence="7" type="ORF">GCM10007392_38070</name>
</gene>
<dbReference type="Pfam" id="PF00990">
    <property type="entry name" value="GGDEF"/>
    <property type="match status" value="1"/>
</dbReference>
<dbReference type="EC" id="2.7.7.65" evidence="2"/>
<dbReference type="Gene3D" id="3.30.70.270">
    <property type="match status" value="1"/>
</dbReference>
<name>A0A918KL81_9GAMM</name>
<feature type="transmembrane region" description="Helical" evidence="5">
    <location>
        <begin position="44"/>
        <end position="63"/>
    </location>
</feature>
<feature type="region of interest" description="Disordered" evidence="4">
    <location>
        <begin position="336"/>
        <end position="358"/>
    </location>
</feature>
<dbReference type="NCBIfam" id="TIGR00254">
    <property type="entry name" value="GGDEF"/>
    <property type="match status" value="1"/>
</dbReference>
<evidence type="ECO:0000256" key="4">
    <source>
        <dbReference type="SAM" id="MobiDB-lite"/>
    </source>
</evidence>
<dbReference type="PANTHER" id="PTHR45138">
    <property type="entry name" value="REGULATORY COMPONENTS OF SENSORY TRANSDUCTION SYSTEM"/>
    <property type="match status" value="1"/>
</dbReference>
<dbReference type="InterPro" id="IPR029787">
    <property type="entry name" value="Nucleotide_cyclase"/>
</dbReference>
<dbReference type="PANTHER" id="PTHR45138:SF9">
    <property type="entry name" value="DIGUANYLATE CYCLASE DGCM-RELATED"/>
    <property type="match status" value="1"/>
</dbReference>
<keyword evidence="5" id="KW-1133">Transmembrane helix</keyword>
<keyword evidence="5" id="KW-0812">Transmembrane</keyword>
<evidence type="ECO:0000256" key="2">
    <source>
        <dbReference type="ARBA" id="ARBA00012528"/>
    </source>
</evidence>
<dbReference type="EMBL" id="BMXR01000010">
    <property type="protein sequence ID" value="GGX66706.1"/>
    <property type="molecule type" value="Genomic_DNA"/>
</dbReference>
<comment type="caution">
    <text evidence="7">The sequence shown here is derived from an EMBL/GenBank/DDBJ whole genome shotgun (WGS) entry which is preliminary data.</text>
</comment>
<dbReference type="SMART" id="SM00267">
    <property type="entry name" value="GGDEF"/>
    <property type="match status" value="1"/>
</dbReference>
<sequence length="358" mass="39616">MLYFGKTPGEIEFRRKLFLFGFLASVGNAFLIPLGIIALHDGNLILAAVIGLAAAFVTGTYLLARVLRTVFVPSLTLSFTLLLLSFYITVTGGKGGTGILYTYGLIAVVIMMLGHRLGALITLVYAAGVYLALTSNWLSGYSYTELYEQRILISTLSTVSLITVTEWIRVRSYDAITVTAENHHKDAMTDPLTGLFNRAGLEHALNDWPPDTPRSVVAMIDIDHFKGVNDRLGHDLGDQALTAFARVLRNSIKHYDLLCRWGGEEFVVVLRDIDLDTAFRTLEELRVLMANRVFVFGPHELTLHFSGGLALMASRDQFRAALHQADEHLYQAKRRGRNQISPSSGIRVPAVSPTKSEM</sequence>
<feature type="transmembrane region" description="Helical" evidence="5">
    <location>
        <begin position="70"/>
        <end position="90"/>
    </location>
</feature>
<evidence type="ECO:0000313" key="8">
    <source>
        <dbReference type="Proteomes" id="UP000626148"/>
    </source>
</evidence>
<feature type="transmembrane region" description="Helical" evidence="5">
    <location>
        <begin position="120"/>
        <end position="139"/>
    </location>
</feature>
<evidence type="ECO:0000256" key="5">
    <source>
        <dbReference type="SAM" id="Phobius"/>
    </source>
</evidence>
<protein>
    <recommendedName>
        <fullName evidence="2">diguanylate cyclase</fullName>
        <ecNumber evidence="2">2.7.7.65</ecNumber>
    </recommendedName>
</protein>
<evidence type="ECO:0000259" key="6">
    <source>
        <dbReference type="PROSITE" id="PS50887"/>
    </source>
</evidence>
<dbReference type="Proteomes" id="UP000626148">
    <property type="component" value="Unassembled WGS sequence"/>
</dbReference>
<feature type="transmembrane region" description="Helical" evidence="5">
    <location>
        <begin position="96"/>
        <end position="113"/>
    </location>
</feature>
<dbReference type="InterPro" id="IPR000160">
    <property type="entry name" value="GGDEF_dom"/>
</dbReference>
<accession>A0A918KL81</accession>
<organism evidence="7 8">
    <name type="scientific">Saccharospirillum salsuginis</name>
    <dbReference type="NCBI Taxonomy" id="418750"/>
    <lineage>
        <taxon>Bacteria</taxon>
        <taxon>Pseudomonadati</taxon>
        <taxon>Pseudomonadota</taxon>
        <taxon>Gammaproteobacteria</taxon>
        <taxon>Oceanospirillales</taxon>
        <taxon>Saccharospirillaceae</taxon>
        <taxon>Saccharospirillum</taxon>
    </lineage>
</organism>
<keyword evidence="5" id="KW-0472">Membrane</keyword>
<comment type="cofactor">
    <cofactor evidence="1">
        <name>Mg(2+)</name>
        <dbReference type="ChEBI" id="CHEBI:18420"/>
    </cofactor>
</comment>
<feature type="transmembrane region" description="Helical" evidence="5">
    <location>
        <begin position="17"/>
        <end position="38"/>
    </location>
</feature>
<evidence type="ECO:0000313" key="7">
    <source>
        <dbReference type="EMBL" id="GGX66706.1"/>
    </source>
</evidence>
<dbReference type="RefSeq" id="WP_189611695.1">
    <property type="nucleotide sequence ID" value="NZ_BMXR01000010.1"/>
</dbReference>
<comment type="catalytic activity">
    <reaction evidence="3">
        <text>2 GTP = 3',3'-c-di-GMP + 2 diphosphate</text>
        <dbReference type="Rhea" id="RHEA:24898"/>
        <dbReference type="ChEBI" id="CHEBI:33019"/>
        <dbReference type="ChEBI" id="CHEBI:37565"/>
        <dbReference type="ChEBI" id="CHEBI:58805"/>
        <dbReference type="EC" id="2.7.7.65"/>
    </reaction>
</comment>
<dbReference type="SUPFAM" id="SSF55073">
    <property type="entry name" value="Nucleotide cyclase"/>
    <property type="match status" value="1"/>
</dbReference>
<evidence type="ECO:0000256" key="3">
    <source>
        <dbReference type="ARBA" id="ARBA00034247"/>
    </source>
</evidence>
<dbReference type="InterPro" id="IPR050469">
    <property type="entry name" value="Diguanylate_Cyclase"/>
</dbReference>
<proteinExistence type="predicted"/>
<dbReference type="PROSITE" id="PS50887">
    <property type="entry name" value="GGDEF"/>
    <property type="match status" value="1"/>
</dbReference>
<feature type="domain" description="GGDEF" evidence="6">
    <location>
        <begin position="213"/>
        <end position="345"/>
    </location>
</feature>